<dbReference type="EMBL" id="LUCM01004876">
    <property type="protein sequence ID" value="KAA0193679.1"/>
    <property type="molecule type" value="Genomic_DNA"/>
</dbReference>
<feature type="compositionally biased region" description="Polar residues" evidence="1">
    <location>
        <begin position="120"/>
        <end position="132"/>
    </location>
</feature>
<evidence type="ECO:0000313" key="2">
    <source>
        <dbReference type="EMBL" id="KAA0193679.1"/>
    </source>
</evidence>
<sequence length="393" mass="41743">MHDEVSETENIRKNLAIERMIVDGCELLLDVNQVFVRQGFTANDLERKTLDHPLTAGVPRATLCGPSASFTSTTMVIAQSQHSLQQQHSSLTSLMTGSVRATGGCTSAVTGESSVITPCTNGTSARIPTPSDSGPPVSIGPRRPGSNEPGQRHMSGSLVICSGTFSGSTSAILPTGSDEGSVHRHSTSLCSAKTAGEIESSLFINNARSVDRPDHRITESGTVLNSPSTTPASPVPTQTPLNLHRFSSNFTTLNASGGGSAAATAMGLVPSHSVSVNHPNCTLTPGANVEKTDYGNLDFRIVWEPKNGQPTSIWLVASTLQEKAAWCSDISQCIEQLHYGDLLNSAQSDVSSVAMPQSIRSDPRLFKDDVDIKFSHTLNSCKVPQASFEFRHD</sequence>
<organism evidence="2 3">
    <name type="scientific">Fasciolopsis buskii</name>
    <dbReference type="NCBI Taxonomy" id="27845"/>
    <lineage>
        <taxon>Eukaryota</taxon>
        <taxon>Metazoa</taxon>
        <taxon>Spiralia</taxon>
        <taxon>Lophotrochozoa</taxon>
        <taxon>Platyhelminthes</taxon>
        <taxon>Trematoda</taxon>
        <taxon>Digenea</taxon>
        <taxon>Plagiorchiida</taxon>
        <taxon>Echinostomata</taxon>
        <taxon>Echinostomatoidea</taxon>
        <taxon>Fasciolidae</taxon>
        <taxon>Fasciolopsis</taxon>
    </lineage>
</organism>
<gene>
    <name evidence="2" type="ORF">FBUS_00274</name>
</gene>
<proteinExistence type="predicted"/>
<name>A0A8E0RWD0_9TREM</name>
<dbReference type="InterPro" id="IPR011993">
    <property type="entry name" value="PH-like_dom_sf"/>
</dbReference>
<dbReference type="SUPFAM" id="SSF50729">
    <property type="entry name" value="PH domain-like"/>
    <property type="match status" value="1"/>
</dbReference>
<dbReference type="OrthoDB" id="10254377at2759"/>
<feature type="compositionally biased region" description="Low complexity" evidence="1">
    <location>
        <begin position="226"/>
        <end position="239"/>
    </location>
</feature>
<comment type="caution">
    <text evidence="2">The sequence shown here is derived from an EMBL/GenBank/DDBJ whole genome shotgun (WGS) entry which is preliminary data.</text>
</comment>
<dbReference type="AlphaFoldDB" id="A0A8E0RWD0"/>
<keyword evidence="3" id="KW-1185">Reference proteome</keyword>
<accession>A0A8E0RWD0</accession>
<feature type="region of interest" description="Disordered" evidence="1">
    <location>
        <begin position="218"/>
        <end position="239"/>
    </location>
</feature>
<reference evidence="2" key="1">
    <citation type="submission" date="2019-05" db="EMBL/GenBank/DDBJ databases">
        <title>Annotation for the trematode Fasciolopsis buski.</title>
        <authorList>
            <person name="Choi Y.-J."/>
        </authorList>
    </citation>
    <scope>NUCLEOTIDE SEQUENCE</scope>
    <source>
        <strain evidence="2">HT</strain>
        <tissue evidence="2">Whole worm</tissue>
    </source>
</reference>
<evidence type="ECO:0000256" key="1">
    <source>
        <dbReference type="SAM" id="MobiDB-lite"/>
    </source>
</evidence>
<evidence type="ECO:0000313" key="3">
    <source>
        <dbReference type="Proteomes" id="UP000728185"/>
    </source>
</evidence>
<feature type="region of interest" description="Disordered" evidence="1">
    <location>
        <begin position="120"/>
        <end position="154"/>
    </location>
</feature>
<protein>
    <submittedName>
        <fullName evidence="2">Ras-specific guanine nucleotide-releasing factor 1</fullName>
    </submittedName>
</protein>
<dbReference type="Proteomes" id="UP000728185">
    <property type="component" value="Unassembled WGS sequence"/>
</dbReference>
<dbReference type="Gene3D" id="2.30.29.30">
    <property type="entry name" value="Pleckstrin-homology domain (PH domain)/Phosphotyrosine-binding domain (PTB)"/>
    <property type="match status" value="1"/>
</dbReference>